<dbReference type="Pfam" id="PF13912">
    <property type="entry name" value="zf-C2H2_6"/>
    <property type="match status" value="1"/>
</dbReference>
<dbReference type="GO" id="GO:0048653">
    <property type="term" value="P:anther development"/>
    <property type="evidence" value="ECO:0007669"/>
    <property type="project" value="UniProtKB-ARBA"/>
</dbReference>
<evidence type="ECO:0000256" key="5">
    <source>
        <dbReference type="ARBA" id="ARBA00022782"/>
    </source>
</evidence>
<protein>
    <recommendedName>
        <fullName evidence="10">C2H2-type domain-containing protein</fullName>
    </recommendedName>
</protein>
<accession>A0AAV3QUX2</accession>
<feature type="region of interest" description="Disordered" evidence="9">
    <location>
        <begin position="29"/>
        <end position="56"/>
    </location>
</feature>
<feature type="compositionally biased region" description="Basic and acidic residues" evidence="9">
    <location>
        <begin position="41"/>
        <end position="50"/>
    </location>
</feature>
<organism evidence="11 12">
    <name type="scientific">Lithospermum erythrorhizon</name>
    <name type="common">Purple gromwell</name>
    <name type="synonym">Lithospermum officinale var. erythrorhizon</name>
    <dbReference type="NCBI Taxonomy" id="34254"/>
    <lineage>
        <taxon>Eukaryota</taxon>
        <taxon>Viridiplantae</taxon>
        <taxon>Streptophyta</taxon>
        <taxon>Embryophyta</taxon>
        <taxon>Tracheophyta</taxon>
        <taxon>Spermatophyta</taxon>
        <taxon>Magnoliopsida</taxon>
        <taxon>eudicotyledons</taxon>
        <taxon>Gunneridae</taxon>
        <taxon>Pentapetalae</taxon>
        <taxon>asterids</taxon>
        <taxon>lamiids</taxon>
        <taxon>Boraginales</taxon>
        <taxon>Boraginaceae</taxon>
        <taxon>Boraginoideae</taxon>
        <taxon>Lithospermeae</taxon>
        <taxon>Lithospermum</taxon>
    </lineage>
</organism>
<evidence type="ECO:0000313" key="11">
    <source>
        <dbReference type="EMBL" id="GAA0166806.1"/>
    </source>
</evidence>
<evidence type="ECO:0000256" key="7">
    <source>
        <dbReference type="ARBA" id="ARBA00023242"/>
    </source>
</evidence>
<dbReference type="InterPro" id="IPR013087">
    <property type="entry name" value="Znf_C2H2_type"/>
</dbReference>
<dbReference type="GO" id="GO:0008270">
    <property type="term" value="F:zinc ion binding"/>
    <property type="evidence" value="ECO:0007669"/>
    <property type="project" value="UniProtKB-KW"/>
</dbReference>
<evidence type="ECO:0000256" key="2">
    <source>
        <dbReference type="ARBA" id="ARBA00022473"/>
    </source>
</evidence>
<dbReference type="InterPro" id="IPR036236">
    <property type="entry name" value="Znf_C2H2_sf"/>
</dbReference>
<dbReference type="PANTHER" id="PTHR45730">
    <property type="entry name" value="ZINC FINGER PROTEIN JAGGED"/>
    <property type="match status" value="1"/>
</dbReference>
<evidence type="ECO:0000256" key="3">
    <source>
        <dbReference type="ARBA" id="ARBA00022723"/>
    </source>
</evidence>
<dbReference type="GO" id="GO:0003700">
    <property type="term" value="F:DNA-binding transcription factor activity"/>
    <property type="evidence" value="ECO:0007669"/>
    <property type="project" value="InterPro"/>
</dbReference>
<dbReference type="EMBL" id="BAABME010005861">
    <property type="protein sequence ID" value="GAA0166806.1"/>
    <property type="molecule type" value="Genomic_DNA"/>
</dbReference>
<comment type="caution">
    <text evidence="11">The sequence shown here is derived from an EMBL/GenBank/DDBJ whole genome shotgun (WGS) entry which is preliminary data.</text>
</comment>
<keyword evidence="6" id="KW-0862">Zinc</keyword>
<reference evidence="11 12" key="1">
    <citation type="submission" date="2024-01" db="EMBL/GenBank/DDBJ databases">
        <title>The complete chloroplast genome sequence of Lithospermum erythrorhizon: insights into the phylogenetic relationship among Boraginaceae species and the maternal lineages of purple gromwells.</title>
        <authorList>
            <person name="Okada T."/>
            <person name="Watanabe K."/>
        </authorList>
    </citation>
    <scope>NUCLEOTIDE SEQUENCE [LARGE SCALE GENOMIC DNA]</scope>
</reference>
<evidence type="ECO:0000256" key="9">
    <source>
        <dbReference type="SAM" id="MobiDB-lite"/>
    </source>
</evidence>
<comment type="subcellular location">
    <subcellularLocation>
        <location evidence="1">Nucleus</location>
    </subcellularLocation>
</comment>
<evidence type="ECO:0000256" key="4">
    <source>
        <dbReference type="ARBA" id="ARBA00022771"/>
    </source>
</evidence>
<dbReference type="PANTHER" id="PTHR45730:SF32">
    <property type="entry name" value="ZINC FINGER PROTEIN JAGGED"/>
    <property type="match status" value="1"/>
</dbReference>
<evidence type="ECO:0000256" key="1">
    <source>
        <dbReference type="ARBA" id="ARBA00004123"/>
    </source>
</evidence>
<keyword evidence="5" id="KW-0221">Differentiation</keyword>
<dbReference type="GO" id="GO:0048440">
    <property type="term" value="P:carpel development"/>
    <property type="evidence" value="ECO:0007669"/>
    <property type="project" value="UniProtKB-ARBA"/>
</dbReference>
<dbReference type="GO" id="GO:0005634">
    <property type="term" value="C:nucleus"/>
    <property type="evidence" value="ECO:0007669"/>
    <property type="project" value="UniProtKB-SubCell"/>
</dbReference>
<evidence type="ECO:0000313" key="12">
    <source>
        <dbReference type="Proteomes" id="UP001454036"/>
    </source>
</evidence>
<keyword evidence="12" id="KW-1185">Reference proteome</keyword>
<evidence type="ECO:0000256" key="6">
    <source>
        <dbReference type="ARBA" id="ARBA00022833"/>
    </source>
</evidence>
<name>A0AAV3QUX2_LITER</name>
<dbReference type="InterPro" id="IPR045320">
    <property type="entry name" value="JAGGED/SL1-like"/>
</dbReference>
<dbReference type="FunFam" id="3.30.160.60:FF:002425">
    <property type="entry name" value="Zinc finger protein STAMENLESS 1"/>
    <property type="match status" value="1"/>
</dbReference>
<keyword evidence="2" id="KW-0217">Developmental protein</keyword>
<keyword evidence="4 8" id="KW-0863">Zinc-finger</keyword>
<dbReference type="Gene3D" id="3.30.160.60">
    <property type="entry name" value="Classic Zinc Finger"/>
    <property type="match status" value="1"/>
</dbReference>
<dbReference type="PROSITE" id="PS50157">
    <property type="entry name" value="ZINC_FINGER_C2H2_2"/>
    <property type="match status" value="1"/>
</dbReference>
<dbReference type="SUPFAM" id="SSF57667">
    <property type="entry name" value="beta-beta-alpha zinc fingers"/>
    <property type="match status" value="1"/>
</dbReference>
<proteinExistence type="predicted"/>
<dbReference type="Proteomes" id="UP001454036">
    <property type="component" value="Unassembled WGS sequence"/>
</dbReference>
<dbReference type="GO" id="GO:0030154">
    <property type="term" value="P:cell differentiation"/>
    <property type="evidence" value="ECO:0007669"/>
    <property type="project" value="UniProtKB-KW"/>
</dbReference>
<dbReference type="PROSITE" id="PS00028">
    <property type="entry name" value="ZINC_FINGER_C2H2_1"/>
    <property type="match status" value="1"/>
</dbReference>
<evidence type="ECO:0000256" key="8">
    <source>
        <dbReference type="PROSITE-ProRule" id="PRU00042"/>
    </source>
</evidence>
<dbReference type="AlphaFoldDB" id="A0AAV3QUX2"/>
<keyword evidence="7" id="KW-0539">Nucleus</keyword>
<feature type="domain" description="C2H2-type" evidence="10">
    <location>
        <begin position="67"/>
        <end position="94"/>
    </location>
</feature>
<evidence type="ECO:0000259" key="10">
    <source>
        <dbReference type="PROSITE" id="PS50157"/>
    </source>
</evidence>
<sequence length="238" mass="26980">MSKVSMVNVHSNYVRTIESIFKLKRRPEKETPLDLNNIPEDSNKDDNGVDRKKKSEGKDNDYIKKVYECRFCSLKFTKSQALGGHMNRHRQERETESLNHARMLVYNNDSVIVQPPSHLGNLPIPPGAFHQASNNVRDPIPPFQQVVYTKPIVFSTTSTTRTLSQAPPTYIHASPSRRVPLTSHYHQAHQNVNDFIVGQVVHDARTLSPNYVPGPSNSYFTGIGAPFEPPHRLNENSQ</sequence>
<gene>
    <name evidence="11" type="ORF">LIER_21877</name>
</gene>
<keyword evidence="3" id="KW-0479">Metal-binding</keyword>